<feature type="signal peptide" evidence="2">
    <location>
        <begin position="1"/>
        <end position="20"/>
    </location>
</feature>
<feature type="transmembrane region" description="Helical" evidence="1">
    <location>
        <begin position="163"/>
        <end position="182"/>
    </location>
</feature>
<proteinExistence type="predicted"/>
<evidence type="ECO:0000256" key="2">
    <source>
        <dbReference type="SAM" id="SignalP"/>
    </source>
</evidence>
<evidence type="ECO:0000313" key="4">
    <source>
        <dbReference type="Proteomes" id="UP000609802"/>
    </source>
</evidence>
<gene>
    <name evidence="3" type="ORF">GCM10016455_29670</name>
</gene>
<evidence type="ECO:0000313" key="3">
    <source>
        <dbReference type="EMBL" id="GHF06562.1"/>
    </source>
</evidence>
<accession>A0ABQ3J938</accession>
<organism evidence="3 4">
    <name type="scientific">Aliiroseovarius zhejiangensis</name>
    <dbReference type="NCBI Taxonomy" id="1632025"/>
    <lineage>
        <taxon>Bacteria</taxon>
        <taxon>Pseudomonadati</taxon>
        <taxon>Pseudomonadota</taxon>
        <taxon>Alphaproteobacteria</taxon>
        <taxon>Rhodobacterales</taxon>
        <taxon>Paracoccaceae</taxon>
        <taxon>Aliiroseovarius</taxon>
    </lineage>
</organism>
<protein>
    <recommendedName>
        <fullName evidence="5">VPLPA-CTERM sorting domain-containing protein</fullName>
    </recommendedName>
</protein>
<keyword evidence="1" id="KW-1133">Transmembrane helix</keyword>
<dbReference type="EMBL" id="BNCH01000008">
    <property type="protein sequence ID" value="GHF06562.1"/>
    <property type="molecule type" value="Genomic_DNA"/>
</dbReference>
<dbReference type="Proteomes" id="UP000609802">
    <property type="component" value="Unassembled WGS sequence"/>
</dbReference>
<reference evidence="4" key="1">
    <citation type="journal article" date="2019" name="Int. J. Syst. Evol. Microbiol.">
        <title>The Global Catalogue of Microorganisms (GCM) 10K type strain sequencing project: providing services to taxonomists for standard genome sequencing and annotation.</title>
        <authorList>
            <consortium name="The Broad Institute Genomics Platform"/>
            <consortium name="The Broad Institute Genome Sequencing Center for Infectious Disease"/>
            <person name="Wu L."/>
            <person name="Ma J."/>
        </authorList>
    </citation>
    <scope>NUCLEOTIDE SEQUENCE [LARGE SCALE GENOMIC DNA]</scope>
    <source>
        <strain evidence="4">KCTC 42443</strain>
    </source>
</reference>
<feature type="chain" id="PRO_5047360269" description="VPLPA-CTERM sorting domain-containing protein" evidence="2">
    <location>
        <begin position="21"/>
        <end position="190"/>
    </location>
</feature>
<comment type="caution">
    <text evidence="3">The sequence shown here is derived from an EMBL/GenBank/DDBJ whole genome shotgun (WGS) entry which is preliminary data.</text>
</comment>
<evidence type="ECO:0000256" key="1">
    <source>
        <dbReference type="SAM" id="Phobius"/>
    </source>
</evidence>
<name>A0ABQ3J938_9RHOB</name>
<dbReference type="NCBIfam" id="TIGR03370">
    <property type="entry name" value="VPLPA-CTERM"/>
    <property type="match status" value="1"/>
</dbReference>
<dbReference type="InterPro" id="IPR022472">
    <property type="entry name" value="VPLPA-CTERM"/>
</dbReference>
<keyword evidence="1" id="KW-0812">Transmembrane</keyword>
<keyword evidence="1" id="KW-0472">Membrane</keyword>
<dbReference type="RefSeq" id="WP_191287324.1">
    <property type="nucleotide sequence ID" value="NZ_BNCH01000008.1"/>
</dbReference>
<evidence type="ECO:0008006" key="5">
    <source>
        <dbReference type="Google" id="ProtNLM"/>
    </source>
</evidence>
<keyword evidence="2" id="KW-0732">Signal</keyword>
<sequence length="190" mass="20025">MKKLLASVAFVGLTATAANAATVVDLTTGGDAVGHGLQLGSFSSGTVSGTIDPWRAGWGNDYLTQNSYGMGVKGWGDTSWQLDGFVDESITFTFDRAVRLVSVSFSHWDWNDDADVYVNGSMVANESPNNPYYFGNVVATSFTIGADGHFDSFRIKSFTVAPVPLPAAGFLLLGGLAGLGALSRKRKKAA</sequence>
<keyword evidence="4" id="KW-1185">Reference proteome</keyword>